<dbReference type="EMBL" id="JAIZAY010000004">
    <property type="protein sequence ID" value="KAJ8043930.1"/>
    <property type="molecule type" value="Genomic_DNA"/>
</dbReference>
<gene>
    <name evidence="4" type="ORF">HOLleu_11250</name>
</gene>
<dbReference type="GO" id="GO:0005737">
    <property type="term" value="C:cytoplasm"/>
    <property type="evidence" value="ECO:0007669"/>
    <property type="project" value="GOC"/>
</dbReference>
<proteinExistence type="predicted"/>
<dbReference type="InterPro" id="IPR046362">
    <property type="entry name" value="Zw10/DSL1_C_sf"/>
</dbReference>
<feature type="domain" description="Centromere/kinetochore protein zw10 middle" evidence="1">
    <location>
        <begin position="199"/>
        <end position="388"/>
    </location>
</feature>
<dbReference type="Proteomes" id="UP001152320">
    <property type="component" value="Chromosome 4"/>
</dbReference>
<reference evidence="4" key="1">
    <citation type="submission" date="2021-10" db="EMBL/GenBank/DDBJ databases">
        <title>Tropical sea cucumber genome reveals ecological adaptation and Cuvierian tubules defense mechanism.</title>
        <authorList>
            <person name="Chen T."/>
        </authorList>
    </citation>
    <scope>NUCLEOTIDE SEQUENCE</scope>
    <source>
        <strain evidence="4">Nanhai2018</strain>
        <tissue evidence="4">Muscle</tissue>
    </source>
</reference>
<evidence type="ECO:0000313" key="5">
    <source>
        <dbReference type="Proteomes" id="UP001152320"/>
    </source>
</evidence>
<sequence>MASLVTNVLADTGLLEKEDLSKRMKKLFTQVDDLKGEVHQSVNERYVQFHPSLDTMAALKTRVTGIENDILDLKKTLKLETKVKLKDLTEMKGEMDETCATVALLQLLFEIHNDLKQFHDYLGTKQYIESAGVLQKLRENIEILSSSPFCDHQIVSALHTETVTREEILKDHLNQMWSECISFHKVDGGLGSALTIAKDPQLLSMLQAMHTMGELKWKFNSFAKHFQENILNCIIEEPKTGLMSEINQEALVIRITLEEKASNVKAPEDTYNQLLDALSLLHKLFSRCEFRTDETSFVSLMKMLGNLVWSGLCDSLIHHCLMPSVPTSANELENYKCTIEATESFENSLRKLDFIGDEKPLLEYAADVHIHFARRKCQEILMRARHLMKQDLYTTVDVGQVKDESRNISGCFPACKISKSTQDLMALAEDTLRQASSGGAPQLIATVRNLFGIFVDVVPTFHRQSLYDLPQVSALFHNNCMYIAHNLKTLGHRYRYTLPSPYCDSIISFVDLVPTFTKMAAEIFFSQMRNQRDQLMESLAMARGFQDVASDDIYPDAEKAIKQVLHQLELLHSVWSDVLPTKSFIKAMSALIGTVLHDVVEKVTSLEDISADDASQLHGLLTKIKVKIPGLLKPKHFQEPVVAAVHIKLWTTFSELLFILEASMKDIVERWACGKGPLAAVFDPVQVKSLIRALFQNTERRAEALSNIRLT</sequence>
<dbReference type="InterPro" id="IPR055148">
    <property type="entry name" value="ZW10_C_2"/>
</dbReference>
<dbReference type="PANTHER" id="PTHR12205:SF0">
    <property type="entry name" value="CENTROMERE_KINETOCHORE PROTEIN ZW10 HOMOLOG"/>
    <property type="match status" value="1"/>
</dbReference>
<dbReference type="GO" id="GO:0006888">
    <property type="term" value="P:endoplasmic reticulum to Golgi vesicle-mediated transport"/>
    <property type="evidence" value="ECO:0007669"/>
    <property type="project" value="TreeGrafter"/>
</dbReference>
<dbReference type="AlphaFoldDB" id="A0A9Q1CFE4"/>
<evidence type="ECO:0000259" key="1">
    <source>
        <dbReference type="Pfam" id="PF20665"/>
    </source>
</evidence>
<comment type="caution">
    <text evidence="4">The sequence shown here is derived from an EMBL/GenBank/DDBJ whole genome shotgun (WGS) entry which is preliminary data.</text>
</comment>
<evidence type="ECO:0000313" key="4">
    <source>
        <dbReference type="EMBL" id="KAJ8043930.1"/>
    </source>
</evidence>
<feature type="domain" description="ZW10 C-terminal helical" evidence="3">
    <location>
        <begin position="559"/>
        <end position="708"/>
    </location>
</feature>
<accession>A0A9Q1CFE4</accession>
<dbReference type="Pfam" id="PF20666">
    <property type="entry name" value="ZW10_C"/>
    <property type="match status" value="1"/>
</dbReference>
<dbReference type="Pfam" id="PF20665">
    <property type="entry name" value="Zw10_middle"/>
    <property type="match status" value="1"/>
</dbReference>
<evidence type="ECO:0000259" key="3">
    <source>
        <dbReference type="Pfam" id="PF22766"/>
    </source>
</evidence>
<dbReference type="InterPro" id="IPR048343">
    <property type="entry name" value="ZW10_C"/>
</dbReference>
<dbReference type="PANTHER" id="PTHR12205">
    <property type="entry name" value="CENTROMERE/KINETOCHORE PROTEIN ZW10"/>
    <property type="match status" value="1"/>
</dbReference>
<dbReference type="Gene3D" id="1.10.357.150">
    <property type="match status" value="1"/>
</dbReference>
<dbReference type="GO" id="GO:1990423">
    <property type="term" value="C:RZZ complex"/>
    <property type="evidence" value="ECO:0007669"/>
    <property type="project" value="TreeGrafter"/>
</dbReference>
<protein>
    <submittedName>
        <fullName evidence="4">Centromere/kinetochore protein zw10-like</fullName>
    </submittedName>
</protein>
<dbReference type="InterPro" id="IPR048344">
    <property type="entry name" value="Zw10_middle"/>
</dbReference>
<dbReference type="OrthoDB" id="534815at2759"/>
<dbReference type="GO" id="GO:0007094">
    <property type="term" value="P:mitotic spindle assembly checkpoint signaling"/>
    <property type="evidence" value="ECO:0007669"/>
    <property type="project" value="TreeGrafter"/>
</dbReference>
<name>A0A9Q1CFE4_HOLLE</name>
<evidence type="ECO:0000259" key="2">
    <source>
        <dbReference type="Pfam" id="PF20666"/>
    </source>
</evidence>
<dbReference type="Pfam" id="PF22766">
    <property type="entry name" value="ZW10_C2"/>
    <property type="match status" value="1"/>
</dbReference>
<organism evidence="4 5">
    <name type="scientific">Holothuria leucospilota</name>
    <name type="common">Black long sea cucumber</name>
    <name type="synonym">Mertensiothuria leucospilota</name>
    <dbReference type="NCBI Taxonomy" id="206669"/>
    <lineage>
        <taxon>Eukaryota</taxon>
        <taxon>Metazoa</taxon>
        <taxon>Echinodermata</taxon>
        <taxon>Eleutherozoa</taxon>
        <taxon>Echinozoa</taxon>
        <taxon>Holothuroidea</taxon>
        <taxon>Aspidochirotacea</taxon>
        <taxon>Aspidochirotida</taxon>
        <taxon>Holothuriidae</taxon>
        <taxon>Holothuria</taxon>
    </lineage>
</organism>
<feature type="domain" description="Centromere/kinetochore protein zw10 C-terminal" evidence="2">
    <location>
        <begin position="411"/>
        <end position="537"/>
    </location>
</feature>
<keyword evidence="5" id="KW-1185">Reference proteome</keyword>